<dbReference type="AlphaFoldDB" id="A0A5B7IKV6"/>
<proteinExistence type="predicted"/>
<reference evidence="1 2" key="1">
    <citation type="submission" date="2019-05" db="EMBL/GenBank/DDBJ databases">
        <title>Another draft genome of Portunus trituberculatus and its Hox gene families provides insights of decapod evolution.</title>
        <authorList>
            <person name="Jeong J.-H."/>
            <person name="Song I."/>
            <person name="Kim S."/>
            <person name="Choi T."/>
            <person name="Kim D."/>
            <person name="Ryu S."/>
            <person name="Kim W."/>
        </authorList>
    </citation>
    <scope>NUCLEOTIDE SEQUENCE [LARGE SCALE GENOMIC DNA]</scope>
    <source>
        <tissue evidence="1">Muscle</tissue>
    </source>
</reference>
<comment type="caution">
    <text evidence="1">The sequence shown here is derived from an EMBL/GenBank/DDBJ whole genome shotgun (WGS) entry which is preliminary data.</text>
</comment>
<sequence>MGPLLQVSPKSQTRCWQSLGLTLRIQESPIT</sequence>
<name>A0A5B7IKV6_PORTR</name>
<organism evidence="1 2">
    <name type="scientific">Portunus trituberculatus</name>
    <name type="common">Swimming crab</name>
    <name type="synonym">Neptunus trituberculatus</name>
    <dbReference type="NCBI Taxonomy" id="210409"/>
    <lineage>
        <taxon>Eukaryota</taxon>
        <taxon>Metazoa</taxon>
        <taxon>Ecdysozoa</taxon>
        <taxon>Arthropoda</taxon>
        <taxon>Crustacea</taxon>
        <taxon>Multicrustacea</taxon>
        <taxon>Malacostraca</taxon>
        <taxon>Eumalacostraca</taxon>
        <taxon>Eucarida</taxon>
        <taxon>Decapoda</taxon>
        <taxon>Pleocyemata</taxon>
        <taxon>Brachyura</taxon>
        <taxon>Eubrachyura</taxon>
        <taxon>Portunoidea</taxon>
        <taxon>Portunidae</taxon>
        <taxon>Portuninae</taxon>
        <taxon>Portunus</taxon>
    </lineage>
</organism>
<accession>A0A5B7IKV6</accession>
<dbReference type="Proteomes" id="UP000324222">
    <property type="component" value="Unassembled WGS sequence"/>
</dbReference>
<evidence type="ECO:0000313" key="2">
    <source>
        <dbReference type="Proteomes" id="UP000324222"/>
    </source>
</evidence>
<evidence type="ECO:0000313" key="1">
    <source>
        <dbReference type="EMBL" id="MPC83003.1"/>
    </source>
</evidence>
<protein>
    <submittedName>
        <fullName evidence="1">Uncharacterized protein</fullName>
    </submittedName>
</protein>
<dbReference type="EMBL" id="VSRR010061256">
    <property type="protein sequence ID" value="MPC83003.1"/>
    <property type="molecule type" value="Genomic_DNA"/>
</dbReference>
<keyword evidence="2" id="KW-1185">Reference proteome</keyword>
<gene>
    <name evidence="1" type="ORF">E2C01_077692</name>
</gene>